<name>A0A9J6BJV9_POLVA</name>
<dbReference type="PRINTS" id="PR00119">
    <property type="entry name" value="CATATPASE"/>
</dbReference>
<dbReference type="Gene3D" id="3.40.1110.10">
    <property type="entry name" value="Calcium-transporting ATPase, cytoplasmic domain N"/>
    <property type="match status" value="2"/>
</dbReference>
<feature type="binding site" evidence="15">
    <location>
        <position position="419"/>
    </location>
    <ligand>
        <name>ATP</name>
        <dbReference type="ChEBI" id="CHEBI:30616"/>
    </ligand>
</feature>
<dbReference type="NCBIfam" id="TIGR01494">
    <property type="entry name" value="ATPase_P-type"/>
    <property type="match status" value="1"/>
</dbReference>
<dbReference type="GO" id="GO:0045332">
    <property type="term" value="P:phospholipid translocation"/>
    <property type="evidence" value="ECO:0007669"/>
    <property type="project" value="TreeGrafter"/>
</dbReference>
<dbReference type="InterPro" id="IPR001757">
    <property type="entry name" value="P_typ_ATPase"/>
</dbReference>
<comment type="cofactor">
    <cofactor evidence="16">
        <name>Mg(2+)</name>
        <dbReference type="ChEBI" id="CHEBI:18420"/>
    </cofactor>
</comment>
<evidence type="ECO:0000256" key="5">
    <source>
        <dbReference type="ARBA" id="ARBA00022692"/>
    </source>
</evidence>
<evidence type="ECO:0000256" key="16">
    <source>
        <dbReference type="PIRSR" id="PIRSR606539-3"/>
    </source>
</evidence>
<dbReference type="Pfam" id="PF16209">
    <property type="entry name" value="PhoLip_ATPase_N"/>
    <property type="match status" value="1"/>
</dbReference>
<evidence type="ECO:0000256" key="9">
    <source>
        <dbReference type="ARBA" id="ARBA00022842"/>
    </source>
</evidence>
<dbReference type="PANTHER" id="PTHR24092:SF175">
    <property type="entry name" value="PHOSPHOLIPID-TRANSPORTING ATPASE"/>
    <property type="match status" value="1"/>
</dbReference>
<dbReference type="Gene3D" id="1.20.1110.10">
    <property type="entry name" value="Calcium-transporting ATPase, transmembrane domain"/>
    <property type="match status" value="1"/>
</dbReference>
<feature type="binding site" evidence="15">
    <location>
        <position position="420"/>
    </location>
    <ligand>
        <name>ATP</name>
        <dbReference type="ChEBI" id="CHEBI:30616"/>
    </ligand>
</feature>
<keyword evidence="11 17" id="KW-1133">Transmembrane helix</keyword>
<evidence type="ECO:0000256" key="12">
    <source>
        <dbReference type="ARBA" id="ARBA00023136"/>
    </source>
</evidence>
<feature type="binding site" evidence="15">
    <location>
        <position position="699"/>
    </location>
    <ligand>
        <name>ATP</name>
        <dbReference type="ChEBI" id="CHEBI:30616"/>
    </ligand>
</feature>
<dbReference type="InterPro" id="IPR036412">
    <property type="entry name" value="HAD-like_sf"/>
</dbReference>
<keyword evidence="9 16" id="KW-0460">Magnesium</keyword>
<keyword evidence="23" id="KW-1185">Reference proteome</keyword>
<sequence>MEQEDNVSESEFLRKGNRVSTDDDSVRIQIGAYNHNDAKSRARRKQQNRIVSTKYTLLTFLPQNLFEQFRRVANFWFLIMAIVAVVIDSPVSPLTSILPLVFVIAVTAAKQAYEDFLRYRADNMVNKSLVTVIRDGVEIEIKCEDIIHGELIKIMRDCDVPCDMVLLKTSDDGKCFVTTANLDGETNLKTLVVPRGLPPEIDITKLHTLGHIECEHNHVDLYSFNGRIELPESINRVSVIPTETDVGHHIPLMAENLMLRGSRVKNTEWAIACAIYIGQNTKLALNSKITKNKMSSSEKFINKYLAFFIILLLSMVTVSFFLKTYFDMYYEHHNVYIGQTADSYAISTYLQNYFSFLILFNFLIPISLYVTIEMHKFVSAFYLEWDPHLYDEETNQPCIVNTSDLNEELGQINILFSDKTGTLTKNIMIFKQCSINGKMYLQQGRGLQEIGRNYSLKIGECSKHVYTFFEALALCHTVQVAGIYEEDADRADEEIALLNVNADIPNIFSKSLEELNDLEVEEEIDFITERKTISRRGSVEPTSQEIRPLSEQPQPRPILGLHKRPMSLTNDAPFRNIETNGSGMSGGDILLRKLHQLEYKRTVSSNAVIQDKVDGEIHVMTHRRTKSSVPFGVLTQTSSVQQRPQFQRLSSQRTSTREYYAAPAYTSAQVLERQETMMEKKQLETFIDVLDYQASSPDEKALVEACARLGIIYLNDNNDIYTLRLRMKRKNEEEIPRSVLNDENNDIIQFKRLQVLEFTSDRKRMSVIVMDKNGQIWLYTKGAESHVLPLCSSKNSNLLVQTQSHINEFAKQGLRTLAIARRKLTKTEFINFNNDLIEANSSLTNRVELVEMCQRKIETNLELLGSTAVEDALQDNVKDTLESLRFAGIKVWVLTGDKVETALNIALSCGHISETAGKYFITDCQNELQVNGHLELLEKELLMNSSSEFALLIDGGSLAIALENCAEKFRDLAYKCRAVLCCRLSPLQKSKVVRLVKSVADKPVTAAIGDGANDVSMLQEAHVSLGIIGKEGRQAARCADYAFANFSMLKRIVLLHGHYFSQRLSLLVLYFFYKNLVLMGCMLYFQTDSMFSSQSIYDSLFLTLYNVTYTTLPILFISITEKVHSEEKLMKDPTLYKTISRNKLFGWPYFNGWMFLGFYHSIIIYYFTRSVWNENNALYANGKTMDFMCFGVFIIHNVVVLTNLKLVIEAIYKTYIFIGTIWLSIFGFIITTYIYNLFNAGYDTLYMVYTYLLSAPSFWIISLIVVVAGLLPDYTLKSMKAINIKFGRFYPGVDRRKTKIAPILSQTTYL</sequence>
<dbReference type="OrthoDB" id="377733at2759"/>
<dbReference type="InterPro" id="IPR023214">
    <property type="entry name" value="HAD_sf"/>
</dbReference>
<dbReference type="InterPro" id="IPR059000">
    <property type="entry name" value="ATPase_P-type_domA"/>
</dbReference>
<keyword evidence="4" id="KW-0597">Phosphoprotein</keyword>
<dbReference type="FunFam" id="2.70.150.10:FF:000104">
    <property type="entry name" value="Phospholipid-transporting ATPase"/>
    <property type="match status" value="1"/>
</dbReference>
<dbReference type="InterPro" id="IPR006539">
    <property type="entry name" value="P-type_ATPase_IV"/>
</dbReference>
<evidence type="ECO:0000313" key="22">
    <source>
        <dbReference type="EMBL" id="KAG5670177.1"/>
    </source>
</evidence>
<feature type="binding site" evidence="16">
    <location>
        <position position="420"/>
    </location>
    <ligand>
        <name>Mg(2+)</name>
        <dbReference type="ChEBI" id="CHEBI:18420"/>
    </ligand>
</feature>
<comment type="caution">
    <text evidence="22">The sequence shown here is derived from an EMBL/GenBank/DDBJ whole genome shotgun (WGS) entry which is preliminary data.</text>
</comment>
<dbReference type="Pfam" id="PF13246">
    <property type="entry name" value="Cation_ATPase"/>
    <property type="match status" value="1"/>
</dbReference>
<keyword evidence="5 17" id="KW-0812">Transmembrane</keyword>
<dbReference type="FunFam" id="3.40.1110.10:FF:000087">
    <property type="entry name" value="Phospholipid-transporting ATPase"/>
    <property type="match status" value="1"/>
</dbReference>
<feature type="transmembrane region" description="Helical" evidence="17">
    <location>
        <begin position="1144"/>
        <end position="1167"/>
    </location>
</feature>
<feature type="transmembrane region" description="Helical" evidence="17">
    <location>
        <begin position="1215"/>
        <end position="1236"/>
    </location>
</feature>
<dbReference type="GO" id="GO:0005524">
    <property type="term" value="F:ATP binding"/>
    <property type="evidence" value="ECO:0007669"/>
    <property type="project" value="UniProtKB-UniRule"/>
</dbReference>
<feature type="binding site" evidence="15">
    <location>
        <position position="758"/>
    </location>
    <ligand>
        <name>ATP</name>
        <dbReference type="ChEBI" id="CHEBI:30616"/>
    </ligand>
</feature>
<feature type="domain" description="P-type ATPase C-terminal" evidence="21">
    <location>
        <begin position="1036"/>
        <end position="1281"/>
    </location>
</feature>
<dbReference type="EMBL" id="JADBJN010000003">
    <property type="protein sequence ID" value="KAG5670177.1"/>
    <property type="molecule type" value="Genomic_DNA"/>
</dbReference>
<evidence type="ECO:0000256" key="14">
    <source>
        <dbReference type="PIRSR" id="PIRSR606539-1"/>
    </source>
</evidence>
<feature type="transmembrane region" description="Helical" evidence="17">
    <location>
        <begin position="304"/>
        <end position="322"/>
    </location>
</feature>
<feature type="binding site" evidence="15">
    <location>
        <position position="815"/>
    </location>
    <ligand>
        <name>ATP</name>
        <dbReference type="ChEBI" id="CHEBI:30616"/>
    </ligand>
</feature>
<evidence type="ECO:0000256" key="15">
    <source>
        <dbReference type="PIRSR" id="PIRSR606539-2"/>
    </source>
</evidence>
<dbReference type="GO" id="GO:0005783">
    <property type="term" value="C:endoplasmic reticulum"/>
    <property type="evidence" value="ECO:0007669"/>
    <property type="project" value="TreeGrafter"/>
</dbReference>
<organism evidence="22 23">
    <name type="scientific">Polypedilum vanderplanki</name>
    <name type="common">Sleeping chironomid midge</name>
    <dbReference type="NCBI Taxonomy" id="319348"/>
    <lineage>
        <taxon>Eukaryota</taxon>
        <taxon>Metazoa</taxon>
        <taxon>Ecdysozoa</taxon>
        <taxon>Arthropoda</taxon>
        <taxon>Hexapoda</taxon>
        <taxon>Insecta</taxon>
        <taxon>Pterygota</taxon>
        <taxon>Neoptera</taxon>
        <taxon>Endopterygota</taxon>
        <taxon>Diptera</taxon>
        <taxon>Nematocera</taxon>
        <taxon>Chironomoidea</taxon>
        <taxon>Chironomidae</taxon>
        <taxon>Chironominae</taxon>
        <taxon>Polypedilum</taxon>
        <taxon>Polypedilum</taxon>
    </lineage>
</organism>
<dbReference type="InterPro" id="IPR032631">
    <property type="entry name" value="P-type_ATPase_N"/>
</dbReference>
<feature type="transmembrane region" description="Helical" evidence="17">
    <location>
        <begin position="1105"/>
        <end position="1123"/>
    </location>
</feature>
<evidence type="ECO:0000259" key="20">
    <source>
        <dbReference type="Pfam" id="PF16209"/>
    </source>
</evidence>
<dbReference type="InterPro" id="IPR018303">
    <property type="entry name" value="ATPase_P-typ_P_site"/>
</dbReference>
<dbReference type="SUPFAM" id="SSF81660">
    <property type="entry name" value="Metal cation-transporting ATPase, ATP-binding domain N"/>
    <property type="match status" value="1"/>
</dbReference>
<feature type="transmembrane region" description="Helical" evidence="17">
    <location>
        <begin position="1064"/>
        <end position="1085"/>
    </location>
</feature>
<dbReference type="InterPro" id="IPR032630">
    <property type="entry name" value="P_typ_ATPase_c"/>
</dbReference>
<feature type="transmembrane region" description="Helical" evidence="17">
    <location>
        <begin position="97"/>
        <end position="113"/>
    </location>
</feature>
<comment type="catalytic activity">
    <reaction evidence="13 17">
        <text>ATP + H2O + phospholipidSide 1 = ADP + phosphate + phospholipidSide 2.</text>
        <dbReference type="EC" id="7.6.2.1"/>
    </reaction>
</comment>
<dbReference type="Pfam" id="PF16212">
    <property type="entry name" value="PhoLip_ATPase_C"/>
    <property type="match status" value="1"/>
</dbReference>
<dbReference type="PANTHER" id="PTHR24092">
    <property type="entry name" value="PROBABLE PHOSPHOLIPID-TRANSPORTING ATPASE"/>
    <property type="match status" value="1"/>
</dbReference>
<feature type="active site" description="4-aspartylphosphate intermediate" evidence="14">
    <location>
        <position position="418"/>
    </location>
</feature>
<dbReference type="SFLD" id="SFLDG00002">
    <property type="entry name" value="C1.7:_P-type_atpase_like"/>
    <property type="match status" value="1"/>
</dbReference>
<evidence type="ECO:0000256" key="1">
    <source>
        <dbReference type="ARBA" id="ARBA00004141"/>
    </source>
</evidence>
<keyword evidence="8 15" id="KW-0067">ATP-binding</keyword>
<dbReference type="Gene3D" id="2.70.150.10">
    <property type="entry name" value="Calcium-transporting ATPase, cytoplasmic transduction domain A"/>
    <property type="match status" value="1"/>
</dbReference>
<feature type="domain" description="P-type ATPase A" evidence="19">
    <location>
        <begin position="127"/>
        <end position="187"/>
    </location>
</feature>
<feature type="binding site" evidence="16">
    <location>
        <position position="418"/>
    </location>
    <ligand>
        <name>Mg(2+)</name>
        <dbReference type="ChEBI" id="CHEBI:18420"/>
    </ligand>
</feature>
<comment type="similarity">
    <text evidence="3 17">Belongs to the cation transport ATPase (P-type) (TC 3.A.3) family. Type IV subfamily.</text>
</comment>
<dbReference type="GO" id="GO:0005886">
    <property type="term" value="C:plasma membrane"/>
    <property type="evidence" value="ECO:0007669"/>
    <property type="project" value="TreeGrafter"/>
</dbReference>
<dbReference type="GO" id="GO:0140326">
    <property type="term" value="F:ATPase-coupled intramembrane lipid transporter activity"/>
    <property type="evidence" value="ECO:0007669"/>
    <property type="project" value="UniProtKB-EC"/>
</dbReference>
<evidence type="ECO:0000256" key="7">
    <source>
        <dbReference type="ARBA" id="ARBA00022741"/>
    </source>
</evidence>
<feature type="binding site" evidence="15">
    <location>
        <position position="989"/>
    </location>
    <ligand>
        <name>ATP</name>
        <dbReference type="ChEBI" id="CHEBI:30616"/>
    </ligand>
</feature>
<evidence type="ECO:0000259" key="19">
    <source>
        <dbReference type="Pfam" id="PF00122"/>
    </source>
</evidence>
<dbReference type="InterPro" id="IPR044492">
    <property type="entry name" value="P_typ_ATPase_HD_dom"/>
</dbReference>
<evidence type="ECO:0000259" key="21">
    <source>
        <dbReference type="Pfam" id="PF16212"/>
    </source>
</evidence>
<evidence type="ECO:0000256" key="8">
    <source>
        <dbReference type="ARBA" id="ARBA00022840"/>
    </source>
</evidence>
<dbReference type="EC" id="7.6.2.1" evidence="17"/>
<keyword evidence="12 17" id="KW-0472">Membrane</keyword>
<feature type="binding site" evidence="15">
    <location>
        <position position="895"/>
    </location>
    <ligand>
        <name>ATP</name>
        <dbReference type="ChEBI" id="CHEBI:30616"/>
    </ligand>
</feature>
<dbReference type="SUPFAM" id="SSF81665">
    <property type="entry name" value="Calcium ATPase, transmembrane domain M"/>
    <property type="match status" value="1"/>
</dbReference>
<dbReference type="NCBIfam" id="TIGR01652">
    <property type="entry name" value="ATPase-Plipid"/>
    <property type="match status" value="1"/>
</dbReference>
<dbReference type="GO" id="GO:0000287">
    <property type="term" value="F:magnesium ion binding"/>
    <property type="evidence" value="ECO:0007669"/>
    <property type="project" value="UniProtKB-UniRule"/>
</dbReference>
<dbReference type="FunFam" id="3.40.50.1000:FF:000034">
    <property type="entry name" value="Phospholipid-transporting ATPase"/>
    <property type="match status" value="1"/>
</dbReference>
<feature type="binding site" evidence="15">
    <location>
        <position position="418"/>
    </location>
    <ligand>
        <name>ATP</name>
        <dbReference type="ChEBI" id="CHEBI:30616"/>
    </ligand>
</feature>
<feature type="transmembrane region" description="Helical" evidence="17">
    <location>
        <begin position="1187"/>
        <end position="1208"/>
    </location>
</feature>
<feature type="binding site" evidence="15">
    <location>
        <position position="1013"/>
    </location>
    <ligand>
        <name>ATP</name>
        <dbReference type="ChEBI" id="CHEBI:30616"/>
    </ligand>
</feature>
<dbReference type="InterPro" id="IPR023298">
    <property type="entry name" value="ATPase_P-typ_TM_dom_sf"/>
</dbReference>
<dbReference type="PROSITE" id="PS00154">
    <property type="entry name" value="ATPASE_E1_E2"/>
    <property type="match status" value="1"/>
</dbReference>
<feature type="binding site" evidence="15">
    <location>
        <position position="897"/>
    </location>
    <ligand>
        <name>ATP</name>
        <dbReference type="ChEBI" id="CHEBI:30616"/>
    </ligand>
</feature>
<dbReference type="Proteomes" id="UP001107558">
    <property type="component" value="Chromosome 3"/>
</dbReference>
<feature type="binding site" evidence="16">
    <location>
        <position position="1010"/>
    </location>
    <ligand>
        <name>Mg(2+)</name>
        <dbReference type="ChEBI" id="CHEBI:18420"/>
    </ligand>
</feature>
<gene>
    <name evidence="22" type="ORF">PVAND_000457</name>
</gene>
<dbReference type="SUPFAM" id="SSF56784">
    <property type="entry name" value="HAD-like"/>
    <property type="match status" value="1"/>
</dbReference>
<feature type="binding site" evidence="16">
    <location>
        <position position="1014"/>
    </location>
    <ligand>
        <name>Mg(2+)</name>
        <dbReference type="ChEBI" id="CHEBI:18420"/>
    </ligand>
</feature>
<feature type="transmembrane region" description="Helical" evidence="17">
    <location>
        <begin position="72"/>
        <end position="91"/>
    </location>
</feature>
<dbReference type="Gene3D" id="3.40.50.1000">
    <property type="entry name" value="HAD superfamily/HAD-like"/>
    <property type="match status" value="2"/>
</dbReference>
<evidence type="ECO:0000313" key="23">
    <source>
        <dbReference type="Proteomes" id="UP001107558"/>
    </source>
</evidence>
<dbReference type="SFLD" id="SFLDS00003">
    <property type="entry name" value="Haloacid_Dehalogenase"/>
    <property type="match status" value="1"/>
</dbReference>
<feature type="binding site" evidence="15">
    <location>
        <position position="896"/>
    </location>
    <ligand>
        <name>ATP</name>
        <dbReference type="ChEBI" id="CHEBI:30616"/>
    </ligand>
</feature>
<dbReference type="SFLD" id="SFLDF00027">
    <property type="entry name" value="p-type_atpase"/>
    <property type="match status" value="1"/>
</dbReference>
<feature type="binding site" evidence="15">
    <location>
        <position position="781"/>
    </location>
    <ligand>
        <name>ATP</name>
        <dbReference type="ChEBI" id="CHEBI:30616"/>
    </ligand>
</feature>
<keyword evidence="10 17" id="KW-1278">Translocase</keyword>
<dbReference type="InterPro" id="IPR008250">
    <property type="entry name" value="ATPase_P-typ_transduc_dom_A_sf"/>
</dbReference>
<proteinExistence type="inferred from homology"/>
<dbReference type="InterPro" id="IPR023299">
    <property type="entry name" value="ATPase_P-typ_cyto_dom_N"/>
</dbReference>
<dbReference type="GO" id="GO:0016887">
    <property type="term" value="F:ATP hydrolysis activity"/>
    <property type="evidence" value="ECO:0007669"/>
    <property type="project" value="InterPro"/>
</dbReference>
<evidence type="ECO:0000256" key="10">
    <source>
        <dbReference type="ARBA" id="ARBA00022967"/>
    </source>
</evidence>
<evidence type="ECO:0000256" key="13">
    <source>
        <dbReference type="ARBA" id="ARBA00034036"/>
    </source>
</evidence>
<comment type="subcellular location">
    <subcellularLocation>
        <location evidence="2">Endomembrane system</location>
    </subcellularLocation>
    <subcellularLocation>
        <location evidence="1 17">Membrane</location>
        <topology evidence="1 17">Multi-pass membrane protein</topology>
    </subcellularLocation>
</comment>
<dbReference type="SUPFAM" id="SSF81653">
    <property type="entry name" value="Calcium ATPase, transduction domain A"/>
    <property type="match status" value="1"/>
</dbReference>
<evidence type="ECO:0000256" key="11">
    <source>
        <dbReference type="ARBA" id="ARBA00022989"/>
    </source>
</evidence>
<evidence type="ECO:0000256" key="18">
    <source>
        <dbReference type="SAM" id="MobiDB-lite"/>
    </source>
</evidence>
<feature type="domain" description="P-type ATPase N-terminal" evidence="20">
    <location>
        <begin position="38"/>
        <end position="97"/>
    </location>
</feature>
<accession>A0A9J6BJV9</accession>
<reference evidence="22" key="1">
    <citation type="submission" date="2021-03" db="EMBL/GenBank/DDBJ databases">
        <title>Chromosome level genome of the anhydrobiotic midge Polypedilum vanderplanki.</title>
        <authorList>
            <person name="Yoshida Y."/>
            <person name="Kikawada T."/>
            <person name="Gusev O."/>
        </authorList>
    </citation>
    <scope>NUCLEOTIDE SEQUENCE</scope>
    <source>
        <strain evidence="22">NIAS01</strain>
        <tissue evidence="22">Whole body or cell culture</tissue>
    </source>
</reference>
<feature type="binding site" evidence="15">
    <location>
        <position position="983"/>
    </location>
    <ligand>
        <name>ATP</name>
        <dbReference type="ChEBI" id="CHEBI:30616"/>
    </ligand>
</feature>
<evidence type="ECO:0000256" key="17">
    <source>
        <dbReference type="RuleBase" id="RU362033"/>
    </source>
</evidence>
<feature type="binding site" evidence="15">
    <location>
        <position position="1014"/>
    </location>
    <ligand>
        <name>ATP</name>
        <dbReference type="ChEBI" id="CHEBI:30616"/>
    </ligand>
</feature>
<keyword evidence="7 15" id="KW-0547">Nucleotide-binding</keyword>
<dbReference type="Pfam" id="PF00122">
    <property type="entry name" value="E1-E2_ATPase"/>
    <property type="match status" value="1"/>
</dbReference>
<protein>
    <recommendedName>
        <fullName evidence="17">Phospholipid-transporting ATPase</fullName>
        <ecNumber evidence="17">7.6.2.1</ecNumber>
    </recommendedName>
</protein>
<evidence type="ECO:0000256" key="4">
    <source>
        <dbReference type="ARBA" id="ARBA00022553"/>
    </source>
</evidence>
<feature type="region of interest" description="Disordered" evidence="18">
    <location>
        <begin position="535"/>
        <end position="557"/>
    </location>
</feature>
<evidence type="ECO:0000256" key="3">
    <source>
        <dbReference type="ARBA" id="ARBA00008109"/>
    </source>
</evidence>
<evidence type="ECO:0000256" key="2">
    <source>
        <dbReference type="ARBA" id="ARBA00004308"/>
    </source>
</evidence>
<feature type="transmembrane region" description="Helical" evidence="17">
    <location>
        <begin position="353"/>
        <end position="372"/>
    </location>
</feature>
<feature type="transmembrane region" description="Helical" evidence="17">
    <location>
        <begin position="1248"/>
        <end position="1271"/>
    </location>
</feature>
<keyword evidence="6 16" id="KW-0479">Metal-binding</keyword>
<evidence type="ECO:0000256" key="6">
    <source>
        <dbReference type="ARBA" id="ARBA00022723"/>
    </source>
</evidence>